<dbReference type="NCBIfam" id="TIGR04444">
    <property type="entry name" value="chori_FkbO_Hyg5"/>
    <property type="match status" value="1"/>
</dbReference>
<dbReference type="Pfam" id="PF21168">
    <property type="entry name" value="FkbO_Hyg5-like_N"/>
    <property type="match status" value="1"/>
</dbReference>
<dbReference type="RefSeq" id="WP_125245706.1">
    <property type="nucleotide sequence ID" value="NZ_RSEB01000001.1"/>
</dbReference>
<feature type="binding site" evidence="2">
    <location>
        <position position="145"/>
    </location>
    <ligand>
        <name>substrate</name>
    </ligand>
</feature>
<gene>
    <name evidence="4" type="ORF">EIW28_00110</name>
</gene>
<dbReference type="InterPro" id="IPR049368">
    <property type="entry name" value="FkbO_Hyg5-like_N"/>
</dbReference>
<comment type="caution">
    <text evidence="4">The sequence shown here is derived from an EMBL/GenBank/DDBJ whole genome shotgun (WGS) entry which is preliminary data.</text>
</comment>
<dbReference type="EMBL" id="RSEB01000001">
    <property type="protein sequence ID" value="RRS01227.1"/>
    <property type="molecule type" value="Genomic_DNA"/>
</dbReference>
<evidence type="ECO:0000259" key="3">
    <source>
        <dbReference type="Pfam" id="PF21168"/>
    </source>
</evidence>
<feature type="binding site" evidence="2">
    <location>
        <position position="205"/>
    </location>
    <ligand>
        <name>substrate</name>
    </ligand>
</feature>
<dbReference type="InterPro" id="IPR031038">
    <property type="entry name" value="Chori_FkbO_Hyg5"/>
</dbReference>
<dbReference type="AlphaFoldDB" id="A0A426V2Z3"/>
<feature type="domain" description="Chorismatase FkbO/Hyg5-like N-terminal" evidence="3">
    <location>
        <begin position="64"/>
        <end position="185"/>
    </location>
</feature>
<sequence>MIFSTLEPFTREGTDLPVPGPAGAFPMAAVAFRNGPASLGFAPAGDHLAMTVPMARPGEPGCVETWWCEEPPETGRAGDILYACGDEVALCAAVVEHRSVYAPAVEQRYREVFAFLEAHGYRRLLRVWNFIETINAANADGLEVYRDFCKGRADAFAAHPVFSRSMPAATGIGTTGSGISFFLLAVKDAEVRHIENRRQTPAYRYPARYGPRSPSFARATTMTARPGEAPTLFVSGTASILGHETVFAGDIEKQCATTADNIAELIGNCYGGAKSLTDVDAVKAYVRHAHHVEYVREFCASAFGPRASLAVFNVDICRGDLLVEIEAIVGGAAVGAEAVRA</sequence>
<keyword evidence="5" id="KW-1185">Reference proteome</keyword>
<dbReference type="SUPFAM" id="SSF55298">
    <property type="entry name" value="YjgF-like"/>
    <property type="match status" value="1"/>
</dbReference>
<protein>
    <recommendedName>
        <fullName evidence="3">Chorismatase FkbO/Hyg5-like N-terminal domain-containing protein</fullName>
    </recommendedName>
</protein>
<feature type="active site" description="Proton acceptor" evidence="1">
    <location>
        <position position="324"/>
    </location>
</feature>
<organism evidence="4 5">
    <name type="scientific">Glycomyces terrestris</name>
    <dbReference type="NCBI Taxonomy" id="2493553"/>
    <lineage>
        <taxon>Bacteria</taxon>
        <taxon>Bacillati</taxon>
        <taxon>Actinomycetota</taxon>
        <taxon>Actinomycetes</taxon>
        <taxon>Glycomycetales</taxon>
        <taxon>Glycomycetaceae</taxon>
        <taxon>Glycomyces</taxon>
    </lineage>
</organism>
<accession>A0A426V2Z3</accession>
<dbReference type="OrthoDB" id="1114505at2"/>
<dbReference type="Proteomes" id="UP000277256">
    <property type="component" value="Unassembled WGS sequence"/>
</dbReference>
<evidence type="ECO:0000256" key="2">
    <source>
        <dbReference type="PIRSR" id="PIRSR631038-2"/>
    </source>
</evidence>
<dbReference type="Gene3D" id="3.30.1330.40">
    <property type="entry name" value="RutC-like"/>
    <property type="match status" value="1"/>
</dbReference>
<reference evidence="4 5" key="1">
    <citation type="submission" date="2018-12" db="EMBL/GenBank/DDBJ databases">
        <title>Glycomyces sp. YIM 121974 draft genome.</title>
        <authorList>
            <person name="Li Q."/>
        </authorList>
    </citation>
    <scope>NUCLEOTIDE SEQUENCE [LARGE SCALE GENOMIC DNA]</scope>
    <source>
        <strain evidence="4 5">YIM 121974</strain>
    </source>
</reference>
<evidence type="ECO:0000256" key="1">
    <source>
        <dbReference type="PIRSR" id="PIRSR631038-1"/>
    </source>
</evidence>
<feature type="binding site" evidence="2">
    <location>
        <position position="152"/>
    </location>
    <ligand>
        <name>substrate</name>
    </ligand>
</feature>
<name>A0A426V2Z3_9ACTN</name>
<dbReference type="InterPro" id="IPR035959">
    <property type="entry name" value="RutC-like_sf"/>
</dbReference>
<feature type="binding site" evidence="2">
    <location>
        <position position="218"/>
    </location>
    <ligand>
        <name>substrate</name>
    </ligand>
</feature>
<evidence type="ECO:0000313" key="5">
    <source>
        <dbReference type="Proteomes" id="UP000277256"/>
    </source>
</evidence>
<evidence type="ECO:0000313" key="4">
    <source>
        <dbReference type="EMBL" id="RRS01227.1"/>
    </source>
</evidence>
<proteinExistence type="predicted"/>